<dbReference type="EMBL" id="BGPR01267828">
    <property type="protein sequence ID" value="GBM90135.1"/>
    <property type="molecule type" value="Genomic_DNA"/>
</dbReference>
<feature type="non-terminal residue" evidence="2">
    <location>
        <position position="1"/>
    </location>
</feature>
<evidence type="ECO:0000313" key="3">
    <source>
        <dbReference type="Proteomes" id="UP000499080"/>
    </source>
</evidence>
<reference evidence="2 3" key="1">
    <citation type="journal article" date="2019" name="Sci. Rep.">
        <title>Orb-weaving spider Araneus ventricosus genome elucidates the spidroin gene catalogue.</title>
        <authorList>
            <person name="Kono N."/>
            <person name="Nakamura H."/>
            <person name="Ohtoshi R."/>
            <person name="Moran D.A.P."/>
            <person name="Shinohara A."/>
            <person name="Yoshida Y."/>
            <person name="Fujiwara M."/>
            <person name="Mori M."/>
            <person name="Tomita M."/>
            <person name="Arakawa K."/>
        </authorList>
    </citation>
    <scope>NUCLEOTIDE SEQUENCE [LARGE SCALE GENOMIC DNA]</scope>
</reference>
<sequence length="54" mass="6236">QHEGYLGTDRNNEQWPQWIERAPDPLTRRNRIPNLESSASKTVTLPPAHRGSQE</sequence>
<feature type="region of interest" description="Disordered" evidence="1">
    <location>
        <begin position="1"/>
        <end position="54"/>
    </location>
</feature>
<keyword evidence="3" id="KW-1185">Reference proteome</keyword>
<gene>
    <name evidence="2" type="ORF">AVEN_137052_1</name>
</gene>
<evidence type="ECO:0000256" key="1">
    <source>
        <dbReference type="SAM" id="MobiDB-lite"/>
    </source>
</evidence>
<organism evidence="2 3">
    <name type="scientific">Araneus ventricosus</name>
    <name type="common">Orbweaver spider</name>
    <name type="synonym">Epeira ventricosa</name>
    <dbReference type="NCBI Taxonomy" id="182803"/>
    <lineage>
        <taxon>Eukaryota</taxon>
        <taxon>Metazoa</taxon>
        <taxon>Ecdysozoa</taxon>
        <taxon>Arthropoda</taxon>
        <taxon>Chelicerata</taxon>
        <taxon>Arachnida</taxon>
        <taxon>Araneae</taxon>
        <taxon>Araneomorphae</taxon>
        <taxon>Entelegynae</taxon>
        <taxon>Araneoidea</taxon>
        <taxon>Araneidae</taxon>
        <taxon>Araneus</taxon>
    </lineage>
</organism>
<comment type="caution">
    <text evidence="2">The sequence shown here is derived from an EMBL/GenBank/DDBJ whole genome shotgun (WGS) entry which is preliminary data.</text>
</comment>
<dbReference type="Proteomes" id="UP000499080">
    <property type="component" value="Unassembled WGS sequence"/>
</dbReference>
<accession>A0A4Y2JJR1</accession>
<evidence type="ECO:0000313" key="2">
    <source>
        <dbReference type="EMBL" id="GBM90135.1"/>
    </source>
</evidence>
<name>A0A4Y2JJR1_ARAVE</name>
<protein>
    <submittedName>
        <fullName evidence="2">Uncharacterized protein</fullName>
    </submittedName>
</protein>
<proteinExistence type="predicted"/>
<dbReference type="AlphaFoldDB" id="A0A4Y2JJR1"/>